<evidence type="ECO:0000313" key="1">
    <source>
        <dbReference type="EMBL" id="CAJ2671448.1"/>
    </source>
</evidence>
<comment type="caution">
    <text evidence="1">The sequence shown here is derived from an EMBL/GenBank/DDBJ whole genome shotgun (WGS) entry which is preliminary data.</text>
</comment>
<name>A0ACB0LSU3_TRIPR</name>
<proteinExistence type="predicted"/>
<protein>
    <submittedName>
        <fullName evidence="1">Uncharacterized protein</fullName>
    </submittedName>
</protein>
<sequence length="873" mass="99269">MDAFVLFGLAESLITKLASRAFEEACQVRDLYVDLQQFTQTISYIKSVLLDADQKQKKQTFYDGFELKNWLWLVGVVLSDAENVLDEIEFQNLRKKVIKDNGGRILTKVDHFFSYSNPLAFRFRMARKIKEINKRLDKIAADRNKFGFQIIDIRNDTHLAHRGEMTYSRVINSEVIGREHDKKKIIDLLIQHGNDENLSVIPIVGLGGLGKTTLAKFVFNDEKISRNFSFKMWVCVADFYSFDIKEIIIKIINSANDSPKGDAPTYQQNYRDLDIEQLQNHLINKLNGQKFLLIVDDVWVVDRVKWIQVRDLIQVGALGSKIIVTSTTRNNSVASVMGTVSPHILEGLSREDSLSLFVKWAFKEGVERRYPQLVNIGREIVKKCGGHPLAVRTVGGLLFSKYDSVGFWENVRDNEIWNLPGTDEILSALKLSYAQMPSDMKKCFATLSLYPRGHTFDSFHVTSLWRALGLLPAPNGNQNQTLKYSANHYLYELLSISFLQDFVDYGIGFAFKIDDLVHELASSVARDCLLAYHPNHFMLDNAQHLSFPENLLLDVFPIEKFKYVKSILFPTAGVGPISRDFLNACTSIYKHLRFLDLSDSTYETLPRSIGNLKHLRYLSLENNRNIKKLPDSICNLLMLEMLILSGCTELETLPKGLKNLISLQQLEITTKQCVLPEDEIANLSSLQTLRIEFCCNLESMFGGIKKLPVLRVLCVSNCRSLKTLPLDIEHFPALETLLVDNCDLLEFPEGHEDQNTSMRLKVVTIVSLDQLVTLPLWLRGSVNTLQYLSISSCNNLVALPQWLSGMNYLKTLCITGCPNVMSLPNDIHCLPSLERFEIDGYPELHRKSQLEVGESSCTPNGIDEPDEIEEDLE</sequence>
<reference evidence="1" key="1">
    <citation type="submission" date="2023-10" db="EMBL/GenBank/DDBJ databases">
        <authorList>
            <person name="Rodriguez Cubillos JULIANA M."/>
            <person name="De Vega J."/>
        </authorList>
    </citation>
    <scope>NUCLEOTIDE SEQUENCE</scope>
</reference>
<gene>
    <name evidence="1" type="ORF">MILVUS5_LOCUS35284</name>
</gene>
<dbReference type="EMBL" id="CASHSV030000615">
    <property type="protein sequence ID" value="CAJ2671448.1"/>
    <property type="molecule type" value="Genomic_DNA"/>
</dbReference>
<evidence type="ECO:0000313" key="2">
    <source>
        <dbReference type="Proteomes" id="UP001177021"/>
    </source>
</evidence>
<organism evidence="1 2">
    <name type="scientific">Trifolium pratense</name>
    <name type="common">Red clover</name>
    <dbReference type="NCBI Taxonomy" id="57577"/>
    <lineage>
        <taxon>Eukaryota</taxon>
        <taxon>Viridiplantae</taxon>
        <taxon>Streptophyta</taxon>
        <taxon>Embryophyta</taxon>
        <taxon>Tracheophyta</taxon>
        <taxon>Spermatophyta</taxon>
        <taxon>Magnoliopsida</taxon>
        <taxon>eudicotyledons</taxon>
        <taxon>Gunneridae</taxon>
        <taxon>Pentapetalae</taxon>
        <taxon>rosids</taxon>
        <taxon>fabids</taxon>
        <taxon>Fabales</taxon>
        <taxon>Fabaceae</taxon>
        <taxon>Papilionoideae</taxon>
        <taxon>50 kb inversion clade</taxon>
        <taxon>NPAAA clade</taxon>
        <taxon>Hologalegina</taxon>
        <taxon>IRL clade</taxon>
        <taxon>Trifolieae</taxon>
        <taxon>Trifolium</taxon>
    </lineage>
</organism>
<keyword evidence="2" id="KW-1185">Reference proteome</keyword>
<accession>A0ACB0LSU3</accession>
<dbReference type="Proteomes" id="UP001177021">
    <property type="component" value="Unassembled WGS sequence"/>
</dbReference>